<dbReference type="RefSeq" id="WP_281842183.1">
    <property type="nucleotide sequence ID" value="NZ_BROH01000005.1"/>
</dbReference>
<comment type="caution">
    <text evidence="2">The sequence shown here is derived from an EMBL/GenBank/DDBJ whole genome shotgun (WGS) entry which is preliminary data.</text>
</comment>
<dbReference type="PANTHER" id="PTHR13504">
    <property type="entry name" value="FIDO DOMAIN-CONTAINING PROTEIN DDB_G0283145"/>
    <property type="match status" value="1"/>
</dbReference>
<name>A0ABQ5LT25_9RHOB</name>
<dbReference type="InterPro" id="IPR040198">
    <property type="entry name" value="Fido_containing"/>
</dbReference>
<keyword evidence="3" id="KW-1185">Reference proteome</keyword>
<dbReference type="EMBL" id="BROH01000005">
    <property type="protein sequence ID" value="GKY88139.1"/>
    <property type="molecule type" value="Genomic_DNA"/>
</dbReference>
<sequence>MASPQEKLAEALEALKALQDGGTVAIRSADLSRLHRERLLKNGFLQEVMKGWYIPARPDETAGESTAWYAAFWPFCQAYLQTRFDKDWCLSPEQSLSLHAGNQTVPRQLGVRAPKGGNKPTALPFGTSLFDIRASLPAKQNIVEKDGLRLYSLPAALVEVSPAFFQHHAVDARAALASIQDASEFLGLLLEGGHTTIAGRLAGAFRNIGRDRIADDTLGAMRAAGYDVREQDPFDSKSPLRLPRREVSPYAGRIRLMWSDMREQIIERFPEAPGKPNDIEAYLKRVSDAYVTDAYHSLSIEGYRVSPALIERVRSGEWNPETDEQDRQQRDALAARGYWLAYQEVLNSLGAVLKGQNPGTVADDDHGAWYRALFAPSVTAGILRPADLAGYRNGSVFIRRSMHVPPSPEAVRDAMPLFFELLTEETDPAVRVVLGHFIFVYIHPYTDGNGRMGRFLMNLMLGAGGYPWTVVPVERRAAYMAALEEASVRHDIAPFADILGELVKAAMDGKQQATLPT</sequence>
<dbReference type="PROSITE" id="PS51459">
    <property type="entry name" value="FIDO"/>
    <property type="match status" value="1"/>
</dbReference>
<proteinExistence type="predicted"/>
<accession>A0ABQ5LT25</accession>
<evidence type="ECO:0000259" key="1">
    <source>
        <dbReference type="PROSITE" id="PS51459"/>
    </source>
</evidence>
<feature type="domain" description="Fido" evidence="1">
    <location>
        <begin position="357"/>
        <end position="501"/>
    </location>
</feature>
<reference evidence="2" key="1">
    <citation type="journal article" date="2023" name="Int. J. Syst. Evol. Microbiol.">
        <title>Sinisalibacter aestuarii sp. nov., isolated from estuarine sediment of the Arakawa River.</title>
        <authorList>
            <person name="Arafat S.T."/>
            <person name="Hirano S."/>
            <person name="Sato A."/>
            <person name="Takeuchi K."/>
            <person name="Yasuda T."/>
            <person name="Terahara T."/>
            <person name="Hamada M."/>
            <person name="Kobayashi T."/>
        </authorList>
    </citation>
    <scope>NUCLEOTIDE SEQUENCE</scope>
    <source>
        <strain evidence="2">B-399</strain>
    </source>
</reference>
<dbReference type="InterPro" id="IPR036597">
    <property type="entry name" value="Fido-like_dom_sf"/>
</dbReference>
<dbReference type="InterPro" id="IPR003812">
    <property type="entry name" value="Fido"/>
</dbReference>
<dbReference type="PANTHER" id="PTHR13504:SF38">
    <property type="entry name" value="FIDO DOMAIN-CONTAINING PROTEIN"/>
    <property type="match status" value="1"/>
</dbReference>
<dbReference type="Pfam" id="PF02661">
    <property type="entry name" value="Fic"/>
    <property type="match status" value="1"/>
</dbReference>
<dbReference type="Proteomes" id="UP001144205">
    <property type="component" value="Unassembled WGS sequence"/>
</dbReference>
<evidence type="ECO:0000313" key="3">
    <source>
        <dbReference type="Proteomes" id="UP001144205"/>
    </source>
</evidence>
<gene>
    <name evidence="2" type="ORF">STA1M1_20080</name>
</gene>
<evidence type="ECO:0000313" key="2">
    <source>
        <dbReference type="EMBL" id="GKY88139.1"/>
    </source>
</evidence>
<dbReference type="Gene3D" id="1.10.3290.10">
    <property type="entry name" value="Fido-like domain"/>
    <property type="match status" value="1"/>
</dbReference>
<organism evidence="2 3">
    <name type="scientific">Sinisalibacter aestuarii</name>
    <dbReference type="NCBI Taxonomy" id="2949426"/>
    <lineage>
        <taxon>Bacteria</taxon>
        <taxon>Pseudomonadati</taxon>
        <taxon>Pseudomonadota</taxon>
        <taxon>Alphaproteobacteria</taxon>
        <taxon>Rhodobacterales</taxon>
        <taxon>Roseobacteraceae</taxon>
        <taxon>Sinisalibacter</taxon>
    </lineage>
</organism>
<protein>
    <recommendedName>
        <fullName evidence="1">Fido domain-containing protein</fullName>
    </recommendedName>
</protein>
<dbReference type="SUPFAM" id="SSF140931">
    <property type="entry name" value="Fic-like"/>
    <property type="match status" value="1"/>
</dbReference>